<accession>A0A3Q8ST66</accession>
<gene>
    <name evidence="1" type="ORF">LH5_00326</name>
</gene>
<dbReference type="Proteomes" id="UP000267945">
    <property type="component" value="Chromosome"/>
</dbReference>
<dbReference type="GeneID" id="99756506"/>
<evidence type="ECO:0000313" key="2">
    <source>
        <dbReference type="Proteomes" id="UP000267945"/>
    </source>
</evidence>
<sequence>MENKIWVSAILLIIILATGATPTYKNYRYWLQRKLGYWNALVPIAILVVMNLVAWNWSGKVTLLFLLPVDLVFIFDSIITYFEISHIKRNKY</sequence>
<dbReference type="AlphaFoldDB" id="A0A3Q8ST66"/>
<organism evidence="1 2">
    <name type="scientific">Lactobacillus helveticus</name>
    <name type="common">Lactobacillus suntoryeus</name>
    <dbReference type="NCBI Taxonomy" id="1587"/>
    <lineage>
        <taxon>Bacteria</taxon>
        <taxon>Bacillati</taxon>
        <taxon>Bacillota</taxon>
        <taxon>Bacilli</taxon>
        <taxon>Lactobacillales</taxon>
        <taxon>Lactobacillaceae</taxon>
        <taxon>Lactobacillus</taxon>
    </lineage>
</organism>
<dbReference type="EMBL" id="CP019581">
    <property type="protein sequence ID" value="AZK90587.1"/>
    <property type="molecule type" value="Genomic_DNA"/>
</dbReference>
<dbReference type="RefSeq" id="WP_014918737.1">
    <property type="nucleotide sequence ID" value="NZ_CP019581.1"/>
</dbReference>
<proteinExistence type="predicted"/>
<protein>
    <recommendedName>
        <fullName evidence="3">Na+/H+ antiporter family protein</fullName>
    </recommendedName>
</protein>
<name>A0A3Q8ST66_LACHE</name>
<reference evidence="1 2" key="1">
    <citation type="submission" date="2017-02" db="EMBL/GenBank/DDBJ databases">
        <title>Complete genome sequence of Lactobacillus helveticus.</title>
        <authorList>
            <person name="Kim J.F."/>
            <person name="Chung Y."/>
            <person name="Kwak M."/>
        </authorList>
    </citation>
    <scope>NUCLEOTIDE SEQUENCE [LARGE SCALE GENOMIC DNA]</scope>
    <source>
        <strain evidence="1 2">LH5</strain>
    </source>
</reference>
<evidence type="ECO:0000313" key="1">
    <source>
        <dbReference type="EMBL" id="AZK90587.1"/>
    </source>
</evidence>
<evidence type="ECO:0008006" key="3">
    <source>
        <dbReference type="Google" id="ProtNLM"/>
    </source>
</evidence>